<keyword evidence="2" id="KW-0812">Transmembrane</keyword>
<dbReference type="AlphaFoldDB" id="A0AAI9ZQE6"/>
<proteinExistence type="predicted"/>
<gene>
    <name evidence="3" type="ORF">BDP81DRAFT_35927</name>
</gene>
<sequence>MADQIQHRLHTEATAAAPADQPGLEAVPRRYSTTPNPYDPSEFQSPPGKSTRSTMTQAYHPMYASAVAADAPPAERRRVLGLTVPVFWGLVIALVMILTGGIAGGVAGGLAVQKADGSAVSVDPSSTASATSSTTRSIPTGLRSAPTDGGCPSGKLPDFTPTDGAGNEIQIGSDLRAQTFRQKTGAVNPDLYDILQVYVSTFEECMTLCAAHNKKYEANLASGYVKEGGVYCRSVVMLKTLGGSCYLKNNTGKVDTQDRAGEFVSGVLTTVL</sequence>
<protein>
    <recommendedName>
        <fullName evidence="5">Apple domain-containing protein</fullName>
    </recommendedName>
</protein>
<keyword evidence="2" id="KW-1133">Transmembrane helix</keyword>
<evidence type="ECO:0000313" key="4">
    <source>
        <dbReference type="Proteomes" id="UP001243989"/>
    </source>
</evidence>
<name>A0AAI9ZQE6_9PEZI</name>
<dbReference type="Proteomes" id="UP001243989">
    <property type="component" value="Unassembled WGS sequence"/>
</dbReference>
<feature type="region of interest" description="Disordered" evidence="1">
    <location>
        <begin position="1"/>
        <end position="54"/>
    </location>
</feature>
<dbReference type="GeneID" id="85471239"/>
<dbReference type="EMBL" id="JAHMHQ010000011">
    <property type="protein sequence ID" value="KAK1636271.1"/>
    <property type="molecule type" value="Genomic_DNA"/>
</dbReference>
<evidence type="ECO:0008006" key="5">
    <source>
        <dbReference type="Google" id="ProtNLM"/>
    </source>
</evidence>
<organism evidence="3 4">
    <name type="scientific">Colletotrichum phormii</name>
    <dbReference type="NCBI Taxonomy" id="359342"/>
    <lineage>
        <taxon>Eukaryota</taxon>
        <taxon>Fungi</taxon>
        <taxon>Dikarya</taxon>
        <taxon>Ascomycota</taxon>
        <taxon>Pezizomycotina</taxon>
        <taxon>Sordariomycetes</taxon>
        <taxon>Hypocreomycetidae</taxon>
        <taxon>Glomerellales</taxon>
        <taxon>Glomerellaceae</taxon>
        <taxon>Colletotrichum</taxon>
        <taxon>Colletotrichum acutatum species complex</taxon>
    </lineage>
</organism>
<keyword evidence="4" id="KW-1185">Reference proteome</keyword>
<feature type="compositionally biased region" description="Low complexity" evidence="1">
    <location>
        <begin position="121"/>
        <end position="140"/>
    </location>
</feature>
<feature type="compositionally biased region" description="Polar residues" evidence="1">
    <location>
        <begin position="31"/>
        <end position="54"/>
    </location>
</feature>
<evidence type="ECO:0000313" key="3">
    <source>
        <dbReference type="EMBL" id="KAK1636271.1"/>
    </source>
</evidence>
<keyword evidence="2" id="KW-0472">Membrane</keyword>
<comment type="caution">
    <text evidence="3">The sequence shown here is derived from an EMBL/GenBank/DDBJ whole genome shotgun (WGS) entry which is preliminary data.</text>
</comment>
<feature type="region of interest" description="Disordered" evidence="1">
    <location>
        <begin position="121"/>
        <end position="153"/>
    </location>
</feature>
<dbReference type="RefSeq" id="XP_060444878.1">
    <property type="nucleotide sequence ID" value="XM_060586377.1"/>
</dbReference>
<evidence type="ECO:0000256" key="2">
    <source>
        <dbReference type="SAM" id="Phobius"/>
    </source>
</evidence>
<evidence type="ECO:0000256" key="1">
    <source>
        <dbReference type="SAM" id="MobiDB-lite"/>
    </source>
</evidence>
<reference evidence="3" key="1">
    <citation type="submission" date="2021-06" db="EMBL/GenBank/DDBJ databases">
        <title>Comparative genomics, transcriptomics and evolutionary studies reveal genomic signatures of adaptation to plant cell wall in hemibiotrophic fungi.</title>
        <authorList>
            <consortium name="DOE Joint Genome Institute"/>
            <person name="Baroncelli R."/>
            <person name="Diaz J.F."/>
            <person name="Benocci T."/>
            <person name="Peng M."/>
            <person name="Battaglia E."/>
            <person name="Haridas S."/>
            <person name="Andreopoulos W."/>
            <person name="Labutti K."/>
            <person name="Pangilinan J."/>
            <person name="Floch G.L."/>
            <person name="Makela M.R."/>
            <person name="Henrissat B."/>
            <person name="Grigoriev I.V."/>
            <person name="Crouch J.A."/>
            <person name="De Vries R.P."/>
            <person name="Sukno S.A."/>
            <person name="Thon M.R."/>
        </authorList>
    </citation>
    <scope>NUCLEOTIDE SEQUENCE</scope>
    <source>
        <strain evidence="3">CBS 102054</strain>
    </source>
</reference>
<accession>A0AAI9ZQE6</accession>
<feature type="transmembrane region" description="Helical" evidence="2">
    <location>
        <begin position="86"/>
        <end position="112"/>
    </location>
</feature>
<feature type="compositionally biased region" description="Basic and acidic residues" evidence="1">
    <location>
        <begin position="1"/>
        <end position="11"/>
    </location>
</feature>